<evidence type="ECO:0000313" key="2">
    <source>
        <dbReference type="Proteomes" id="UP000092498"/>
    </source>
</evidence>
<dbReference type="OrthoDB" id="9971342at2"/>
<name>A0A1B1AM32_9PROT</name>
<sequence>MASEDFITDDEWDEDVMVEVRKFGLEHAMLAHLHKREGAADLNAVFKDADRIVNYVLGELNP</sequence>
<dbReference type="KEGG" id="cbot:ATE48_17770"/>
<accession>A0A1B1AM32</accession>
<reference evidence="1 2" key="1">
    <citation type="submission" date="2015-11" db="EMBL/GenBank/DDBJ databases">
        <title>Whole-Genome Sequence of Candidatus Oderbacter manganicum from the National Park Lower Oder Valley, Germany.</title>
        <authorList>
            <person name="Braun B."/>
            <person name="Liere K."/>
            <person name="Szewzyk U."/>
        </authorList>
    </citation>
    <scope>NUCLEOTIDE SEQUENCE [LARGE SCALE GENOMIC DNA]</scope>
    <source>
        <strain evidence="1 2">OTSz_A_272</strain>
    </source>
</reference>
<dbReference type="EMBL" id="CP013244">
    <property type="protein sequence ID" value="ANP47614.1"/>
    <property type="molecule type" value="Genomic_DNA"/>
</dbReference>
<organism evidence="1 2">
    <name type="scientific">Candidatus Viadribacter manganicus</name>
    <dbReference type="NCBI Taxonomy" id="1759059"/>
    <lineage>
        <taxon>Bacteria</taxon>
        <taxon>Pseudomonadati</taxon>
        <taxon>Pseudomonadota</taxon>
        <taxon>Alphaproteobacteria</taxon>
        <taxon>Hyphomonadales</taxon>
        <taxon>Hyphomonadaceae</taxon>
        <taxon>Candidatus Viadribacter</taxon>
    </lineage>
</organism>
<protein>
    <submittedName>
        <fullName evidence="1">Uncharacterized protein</fullName>
    </submittedName>
</protein>
<dbReference type="STRING" id="1759059.ATE48_17770"/>
<evidence type="ECO:0000313" key="1">
    <source>
        <dbReference type="EMBL" id="ANP47614.1"/>
    </source>
</evidence>
<gene>
    <name evidence="1" type="ORF">ATE48_17770</name>
</gene>
<dbReference type="AlphaFoldDB" id="A0A1B1AM32"/>
<dbReference type="InParanoid" id="A0A1B1AM32"/>
<proteinExistence type="predicted"/>
<dbReference type="Proteomes" id="UP000092498">
    <property type="component" value="Chromosome"/>
</dbReference>
<dbReference type="RefSeq" id="WP_066773909.1">
    <property type="nucleotide sequence ID" value="NZ_CP013244.1"/>
</dbReference>
<keyword evidence="2" id="KW-1185">Reference proteome</keyword>